<evidence type="ECO:0000313" key="1">
    <source>
        <dbReference type="EMBL" id="XDV61581.1"/>
    </source>
</evidence>
<organism evidence="1">
    <name type="scientific">Streptomyces sp. R33</name>
    <dbReference type="NCBI Taxonomy" id="3238629"/>
    <lineage>
        <taxon>Bacteria</taxon>
        <taxon>Bacillati</taxon>
        <taxon>Actinomycetota</taxon>
        <taxon>Actinomycetes</taxon>
        <taxon>Kitasatosporales</taxon>
        <taxon>Streptomycetaceae</taxon>
        <taxon>Streptomyces</taxon>
    </lineage>
</organism>
<dbReference type="AlphaFoldDB" id="A0AB39XXN7"/>
<dbReference type="RefSeq" id="WP_369776350.1">
    <property type="nucleotide sequence ID" value="NZ_CP165727.1"/>
</dbReference>
<reference evidence="1" key="1">
    <citation type="submission" date="2024-08" db="EMBL/GenBank/DDBJ databases">
        <authorList>
            <person name="Yu S.T."/>
        </authorList>
    </citation>
    <scope>NUCLEOTIDE SEQUENCE</scope>
    <source>
        <strain evidence="1">R33</strain>
    </source>
</reference>
<name>A0AB39XXN7_9ACTN</name>
<dbReference type="EMBL" id="CP165727">
    <property type="protein sequence ID" value="XDV61581.1"/>
    <property type="molecule type" value="Genomic_DNA"/>
</dbReference>
<accession>A0AB39XXN7</accession>
<proteinExistence type="predicted"/>
<gene>
    <name evidence="1" type="ORF">AB5J51_00520</name>
</gene>
<sequence>MYCIKVSDSNIGLTSAAILATLNNSRGEITAIGGSHGYCGNPTDTITIVTSDSSGNSADRPFTVAVL</sequence>
<protein>
    <submittedName>
        <fullName evidence="1">Uncharacterized protein</fullName>
    </submittedName>
</protein>